<dbReference type="PANTHER" id="PTHR42905">
    <property type="entry name" value="PHOSPHOENOLPYRUVATE CARBOXYLASE"/>
    <property type="match status" value="1"/>
</dbReference>
<sequence length="290" mass="30459">MSTTATRRRERVRALLAGAACHHPASVYDPLSARIAQDIGFELGMFAGSTASLAVLGAPDLILVTLSEFAEQCRRICRAAPDLPVLVDADHGYGNALNAMRTIQEVEAAGIAAATIEDTLLPQPHGAAKPQLVSREEGLGKIRAALAGRDDPAFLVVARTGAVQIAGVEEAIARARAYEAAGADALFFTGVKTRAQLAAIAEATRLPLILGSIEGELADRALLAAHRVRIALQGHQGIAAAAQAVHATLKALREGVKPADLPGLPPSGFMARLMREERYAAWTRDFLGGE</sequence>
<dbReference type="InterPro" id="IPR015813">
    <property type="entry name" value="Pyrv/PenolPyrv_kinase-like_dom"/>
</dbReference>
<dbReference type="Pfam" id="PF13714">
    <property type="entry name" value="PEP_mutase"/>
    <property type="match status" value="1"/>
</dbReference>
<evidence type="ECO:0000313" key="1">
    <source>
        <dbReference type="EMBL" id="GGG42653.1"/>
    </source>
</evidence>
<dbReference type="Proteomes" id="UP000597507">
    <property type="component" value="Unassembled WGS sequence"/>
</dbReference>
<dbReference type="RefSeq" id="WP_188902147.1">
    <property type="nucleotide sequence ID" value="NZ_BMKS01000011.1"/>
</dbReference>
<name>A0A8J2ZDY7_9PROT</name>
<proteinExistence type="predicted"/>
<organism evidence="1 2">
    <name type="scientific">Caldovatus sediminis</name>
    <dbReference type="NCBI Taxonomy" id="2041189"/>
    <lineage>
        <taxon>Bacteria</taxon>
        <taxon>Pseudomonadati</taxon>
        <taxon>Pseudomonadota</taxon>
        <taxon>Alphaproteobacteria</taxon>
        <taxon>Acetobacterales</taxon>
        <taxon>Roseomonadaceae</taxon>
        <taxon>Caldovatus</taxon>
    </lineage>
</organism>
<evidence type="ECO:0000313" key="2">
    <source>
        <dbReference type="Proteomes" id="UP000597507"/>
    </source>
</evidence>
<dbReference type="PANTHER" id="PTHR42905:SF3">
    <property type="entry name" value="OXALOACETATE DECARBOXYLASE"/>
    <property type="match status" value="1"/>
</dbReference>
<gene>
    <name evidence="1" type="ORF">GCM10010964_32680</name>
</gene>
<keyword evidence="2" id="KW-1185">Reference proteome</keyword>
<reference evidence="1 2" key="1">
    <citation type="journal article" date="2014" name="Int. J. Syst. Evol. Microbiol.">
        <title>Complete genome sequence of Corynebacterium casei LMG S-19264T (=DSM 44701T), isolated from a smear-ripened cheese.</title>
        <authorList>
            <consortium name="US DOE Joint Genome Institute (JGI-PGF)"/>
            <person name="Walter F."/>
            <person name="Albersmeier A."/>
            <person name="Kalinowski J."/>
            <person name="Ruckert C."/>
        </authorList>
    </citation>
    <scope>NUCLEOTIDE SEQUENCE [LARGE SCALE GENOMIC DNA]</scope>
    <source>
        <strain evidence="1 2">CGMCC 1.16330</strain>
    </source>
</reference>
<dbReference type="InterPro" id="IPR039556">
    <property type="entry name" value="ICL/PEPM"/>
</dbReference>
<dbReference type="EMBL" id="BMKS01000011">
    <property type="protein sequence ID" value="GGG42653.1"/>
    <property type="molecule type" value="Genomic_DNA"/>
</dbReference>
<dbReference type="AlphaFoldDB" id="A0A8J2ZDY7"/>
<protein>
    <submittedName>
        <fullName evidence="1">Oxaloacetate decarboxylase</fullName>
    </submittedName>
</protein>
<dbReference type="GO" id="GO:0019629">
    <property type="term" value="P:propionate catabolic process, 2-methylcitrate cycle"/>
    <property type="evidence" value="ECO:0007669"/>
    <property type="project" value="TreeGrafter"/>
</dbReference>
<dbReference type="SUPFAM" id="SSF51621">
    <property type="entry name" value="Phosphoenolpyruvate/pyruvate domain"/>
    <property type="match status" value="1"/>
</dbReference>
<dbReference type="Gene3D" id="3.20.20.60">
    <property type="entry name" value="Phosphoenolpyruvate-binding domains"/>
    <property type="match status" value="1"/>
</dbReference>
<comment type="caution">
    <text evidence="1">The sequence shown here is derived from an EMBL/GenBank/DDBJ whole genome shotgun (WGS) entry which is preliminary data.</text>
</comment>
<accession>A0A8J2ZDY7</accession>
<dbReference type="GO" id="GO:0046421">
    <property type="term" value="F:methylisocitrate lyase activity"/>
    <property type="evidence" value="ECO:0007669"/>
    <property type="project" value="TreeGrafter"/>
</dbReference>
<dbReference type="InterPro" id="IPR040442">
    <property type="entry name" value="Pyrv_kinase-like_dom_sf"/>
</dbReference>
<dbReference type="CDD" id="cd00377">
    <property type="entry name" value="ICL_PEPM"/>
    <property type="match status" value="1"/>
</dbReference>